<reference evidence="1 2" key="1">
    <citation type="submission" date="2014-06" db="EMBL/GenBank/DDBJ databases">
        <title>Evolutionary Origins and Diversification of the Mycorrhizal Mutualists.</title>
        <authorList>
            <consortium name="DOE Joint Genome Institute"/>
            <consortium name="Mycorrhizal Genomics Consortium"/>
            <person name="Kohler A."/>
            <person name="Kuo A."/>
            <person name="Nagy L.G."/>
            <person name="Floudas D."/>
            <person name="Copeland A."/>
            <person name="Barry K.W."/>
            <person name="Cichocki N."/>
            <person name="Veneault-Fourrey C."/>
            <person name="LaButti K."/>
            <person name="Lindquist E.A."/>
            <person name="Lipzen A."/>
            <person name="Lundell T."/>
            <person name="Morin E."/>
            <person name="Murat C."/>
            <person name="Riley R."/>
            <person name="Ohm R."/>
            <person name="Sun H."/>
            <person name="Tunlid A."/>
            <person name="Henrissat B."/>
            <person name="Grigoriev I.V."/>
            <person name="Hibbett D.S."/>
            <person name="Martin F."/>
        </authorList>
    </citation>
    <scope>NUCLEOTIDE SEQUENCE [LARGE SCALE GENOMIC DNA]</scope>
    <source>
        <strain evidence="1 2">SS14</strain>
    </source>
</reference>
<dbReference type="Proteomes" id="UP000054279">
    <property type="component" value="Unassembled WGS sequence"/>
</dbReference>
<accession>A0A0C9VW09</accession>
<dbReference type="HOGENOM" id="CLU_540977_0_0_1"/>
<name>A0A0C9VW09_SPHS4</name>
<protein>
    <recommendedName>
        <fullName evidence="3">F-box domain-containing protein</fullName>
    </recommendedName>
</protein>
<evidence type="ECO:0000313" key="2">
    <source>
        <dbReference type="Proteomes" id="UP000054279"/>
    </source>
</evidence>
<proteinExistence type="predicted"/>
<dbReference type="AlphaFoldDB" id="A0A0C9VW09"/>
<organism evidence="1 2">
    <name type="scientific">Sphaerobolus stellatus (strain SS14)</name>
    <dbReference type="NCBI Taxonomy" id="990650"/>
    <lineage>
        <taxon>Eukaryota</taxon>
        <taxon>Fungi</taxon>
        <taxon>Dikarya</taxon>
        <taxon>Basidiomycota</taxon>
        <taxon>Agaricomycotina</taxon>
        <taxon>Agaricomycetes</taxon>
        <taxon>Phallomycetidae</taxon>
        <taxon>Geastrales</taxon>
        <taxon>Sphaerobolaceae</taxon>
        <taxon>Sphaerobolus</taxon>
    </lineage>
</organism>
<evidence type="ECO:0000313" key="1">
    <source>
        <dbReference type="EMBL" id="KIJ47932.1"/>
    </source>
</evidence>
<evidence type="ECO:0008006" key="3">
    <source>
        <dbReference type="Google" id="ProtNLM"/>
    </source>
</evidence>
<gene>
    <name evidence="1" type="ORF">M422DRAFT_28715</name>
</gene>
<dbReference type="EMBL" id="KN837100">
    <property type="protein sequence ID" value="KIJ47932.1"/>
    <property type="molecule type" value="Genomic_DNA"/>
</dbReference>
<keyword evidence="2" id="KW-1185">Reference proteome</keyword>
<sequence>MEWTDICKVLSILSTKPFLAARIRILELIYDKDPIPVLPRSLSKFPEYDKAPDVDQLETKNILVSHLTNLISHTSNLTHFICHVGVHVCSDFKFLVTLFEHSPALQELNVFVDPLPPHTKDSHELKLDHKRPTMISLRAVCLTISSRGYTPRRVVHASEFVDLLTRSCPSIVDLRLSVGRFDSYPQFLLQGNWPKLARLTLVGRGGFYSDGLSKPQKALIMRNFLSRHPTLRCLSFLQAGLIFEDSIAEGSLPNMQSFCLISDAPTFDAILPMTAAANIRHLLVEANLSSLPAIRLMTRLQTCILSQLPDSAISLTSLLDALSVSVERISIDSPVIWKDAITKTWLDTMGSLGRLQHLTHIAHMFIDINIEKPVGMDLMRQLGSILPRLLYVEAGHPSFWIRMQAIKEQNGEYALPSGTRINSVDWGDIFWAVEPIRDRKIPKL</sequence>